<dbReference type="Pfam" id="PF02163">
    <property type="entry name" value="Peptidase_M50"/>
    <property type="match status" value="1"/>
</dbReference>
<dbReference type="PANTHER" id="PTHR42837:SF2">
    <property type="entry name" value="MEMBRANE METALLOPROTEASE ARASP2, CHLOROPLASTIC-RELATED"/>
    <property type="match status" value="1"/>
</dbReference>
<gene>
    <name evidence="13" type="ORF">QRD39_08035</name>
</gene>
<evidence type="ECO:0000256" key="5">
    <source>
        <dbReference type="ARBA" id="ARBA00022692"/>
    </source>
</evidence>
<dbReference type="RefSeq" id="WP_285956171.1">
    <property type="nucleotide sequence ID" value="NZ_JASUZV010000011.1"/>
</dbReference>
<dbReference type="Proteomes" id="UP001529255">
    <property type="component" value="Unassembled WGS sequence"/>
</dbReference>
<keyword evidence="14" id="KW-1185">Reference proteome</keyword>
<evidence type="ECO:0000259" key="12">
    <source>
        <dbReference type="Pfam" id="PF02163"/>
    </source>
</evidence>
<evidence type="ECO:0000256" key="11">
    <source>
        <dbReference type="SAM" id="Phobius"/>
    </source>
</evidence>
<dbReference type="Gene3D" id="2.30.42.10">
    <property type="match status" value="1"/>
</dbReference>
<dbReference type="InterPro" id="IPR036034">
    <property type="entry name" value="PDZ_sf"/>
</dbReference>
<comment type="subcellular location">
    <subcellularLocation>
        <location evidence="2">Membrane</location>
        <topology evidence="2">Multi-pass membrane protein</topology>
    </subcellularLocation>
</comment>
<dbReference type="InterPro" id="IPR008915">
    <property type="entry name" value="Peptidase_M50"/>
</dbReference>
<evidence type="ECO:0000256" key="7">
    <source>
        <dbReference type="ARBA" id="ARBA00022833"/>
    </source>
</evidence>
<proteinExistence type="inferred from homology"/>
<dbReference type="InterPro" id="IPR004387">
    <property type="entry name" value="Pept_M50_Zn"/>
</dbReference>
<keyword evidence="7" id="KW-0862">Zinc</keyword>
<evidence type="ECO:0000256" key="10">
    <source>
        <dbReference type="ARBA" id="ARBA00023136"/>
    </source>
</evidence>
<dbReference type="CDD" id="cd06163">
    <property type="entry name" value="S2P-M50_PDZ_RseP-like"/>
    <property type="match status" value="1"/>
</dbReference>
<dbReference type="EMBL" id="JASUZV010000011">
    <property type="protein sequence ID" value="MDL5044054.1"/>
    <property type="molecule type" value="Genomic_DNA"/>
</dbReference>
<evidence type="ECO:0000313" key="13">
    <source>
        <dbReference type="EMBL" id="MDL5044054.1"/>
    </source>
</evidence>
<name>A0ABT7LTT1_9STRE</name>
<evidence type="ECO:0000313" key="14">
    <source>
        <dbReference type="Proteomes" id="UP001529255"/>
    </source>
</evidence>
<keyword evidence="6" id="KW-0378">Hydrolase</keyword>
<keyword evidence="8 11" id="KW-1133">Transmembrane helix</keyword>
<sequence length="420" mass="45496">MKAIITFLLIFCVIVVFHEFGHFFFAKRSGILVREFAIGMGPKIFAHTGKDGTVYTVRILPLGGYVRMAGWGEDTTEIKTGSPASLTIGTDGKVRRINLSNRQVDQTALPMNVTAYDLEDKLTITGLVLDETKTYDVDHDATIVEEDGTELRIAPKDVQYQNASIWGRLITNFAGPMNNFILGVLVFIILAFVQGGVHDTSTNRIQVADGGAAQVAGLKNGDAIEAINKDKVTDWDSLKAALTSNTQKFSKGESLSVTVKRSSGQEETVSIKPKGSQGSYLLGVSPALKTGLKDKIFGGFQMAWEGTTTILVALKGLITHFSLNKLGGPVAMFQMSAQASENGLVDILSLMGMLSINLGIFNLIPIPALDGGKIVMNLIEAIRRKPLDQEIESYITLAGVAVMVVLMIAVTWNDIMRAFF</sequence>
<feature type="transmembrane region" description="Helical" evidence="11">
    <location>
        <begin position="180"/>
        <end position="197"/>
    </location>
</feature>
<comment type="caution">
    <text evidence="13">The sequence shown here is derived from an EMBL/GenBank/DDBJ whole genome shotgun (WGS) entry which is preliminary data.</text>
</comment>
<evidence type="ECO:0000256" key="2">
    <source>
        <dbReference type="ARBA" id="ARBA00004141"/>
    </source>
</evidence>
<reference evidence="13 14" key="1">
    <citation type="submission" date="2023-06" db="EMBL/GenBank/DDBJ databases">
        <title>A potential novel species of Streptococcus isolated from human milk sample.</title>
        <authorList>
            <person name="Nguyen H.V."/>
            <person name="Trinh A.T.V."/>
            <person name="Hoang A.T.L."/>
            <person name="Bui L.N.H."/>
            <person name="Tran Q.T.L."/>
            <person name="Trinh T."/>
        </authorList>
    </citation>
    <scope>NUCLEOTIDE SEQUENCE [LARGE SCALE GENOMIC DNA]</scope>
    <source>
        <strain evidence="13 14">VTCC 12812</strain>
    </source>
</reference>
<feature type="transmembrane region" description="Helical" evidence="11">
    <location>
        <begin position="393"/>
        <end position="412"/>
    </location>
</feature>
<evidence type="ECO:0000256" key="3">
    <source>
        <dbReference type="ARBA" id="ARBA00007931"/>
    </source>
</evidence>
<comment type="similarity">
    <text evidence="3">Belongs to the peptidase M50B family.</text>
</comment>
<dbReference type="SUPFAM" id="SSF50156">
    <property type="entry name" value="PDZ domain-like"/>
    <property type="match status" value="1"/>
</dbReference>
<organism evidence="13 14">
    <name type="scientific">Streptococcus raffinosi</name>
    <dbReference type="NCBI Taxonomy" id="3053355"/>
    <lineage>
        <taxon>Bacteria</taxon>
        <taxon>Bacillati</taxon>
        <taxon>Bacillota</taxon>
        <taxon>Bacilli</taxon>
        <taxon>Lactobacillales</taxon>
        <taxon>Streptococcaceae</taxon>
        <taxon>Streptococcus</taxon>
    </lineage>
</organism>
<evidence type="ECO:0000256" key="9">
    <source>
        <dbReference type="ARBA" id="ARBA00023049"/>
    </source>
</evidence>
<accession>A0ABT7LTT1</accession>
<keyword evidence="5 11" id="KW-0812">Transmembrane</keyword>
<evidence type="ECO:0000256" key="6">
    <source>
        <dbReference type="ARBA" id="ARBA00022801"/>
    </source>
</evidence>
<evidence type="ECO:0000256" key="1">
    <source>
        <dbReference type="ARBA" id="ARBA00001947"/>
    </source>
</evidence>
<dbReference type="PANTHER" id="PTHR42837">
    <property type="entry name" value="REGULATOR OF SIGMA-E PROTEASE RSEP"/>
    <property type="match status" value="1"/>
</dbReference>
<feature type="transmembrane region" description="Helical" evidence="11">
    <location>
        <begin position="343"/>
        <end position="364"/>
    </location>
</feature>
<evidence type="ECO:0000256" key="4">
    <source>
        <dbReference type="ARBA" id="ARBA00022670"/>
    </source>
</evidence>
<evidence type="ECO:0000256" key="8">
    <source>
        <dbReference type="ARBA" id="ARBA00022989"/>
    </source>
</evidence>
<keyword evidence="10 11" id="KW-0472">Membrane</keyword>
<keyword evidence="9" id="KW-0482">Metalloprotease</keyword>
<comment type="cofactor">
    <cofactor evidence="1">
        <name>Zn(2+)</name>
        <dbReference type="ChEBI" id="CHEBI:29105"/>
    </cofactor>
</comment>
<keyword evidence="4" id="KW-0645">Protease</keyword>
<protein>
    <submittedName>
        <fullName evidence="13">M50 family metallopeptidase</fullName>
    </submittedName>
</protein>
<feature type="domain" description="Peptidase M50" evidence="12">
    <location>
        <begin position="7"/>
        <end position="406"/>
    </location>
</feature>